<feature type="region of interest" description="Disordered" evidence="1">
    <location>
        <begin position="1"/>
        <end position="30"/>
    </location>
</feature>
<comment type="caution">
    <text evidence="3">The sequence shown here is derived from an EMBL/GenBank/DDBJ whole genome shotgun (WGS) entry which is preliminary data.</text>
</comment>
<name>A0A9N9CLW0_9GLOM</name>
<protein>
    <submittedName>
        <fullName evidence="3">1185_t:CDS:1</fullName>
    </submittedName>
</protein>
<dbReference type="InterPro" id="IPR039228">
    <property type="entry name" value="SZRD1"/>
</dbReference>
<dbReference type="EMBL" id="CAJVPV010006655">
    <property type="protein sequence ID" value="CAG8608180.1"/>
    <property type="molecule type" value="Genomic_DNA"/>
</dbReference>
<dbReference type="AlphaFoldDB" id="A0A9N9CLW0"/>
<dbReference type="PANTHER" id="PTHR31796">
    <property type="entry name" value="SUZ DOMAIN-CONTAINING PROTEIN 1"/>
    <property type="match status" value="1"/>
</dbReference>
<reference evidence="3" key="1">
    <citation type="submission" date="2021-06" db="EMBL/GenBank/DDBJ databases">
        <authorList>
            <person name="Kallberg Y."/>
            <person name="Tangrot J."/>
            <person name="Rosling A."/>
        </authorList>
    </citation>
    <scope>NUCLEOTIDE SEQUENCE</scope>
    <source>
        <strain evidence="3">CL551</strain>
    </source>
</reference>
<feature type="compositionally biased region" description="Basic and acidic residues" evidence="1">
    <location>
        <begin position="16"/>
        <end position="30"/>
    </location>
</feature>
<organism evidence="3 4">
    <name type="scientific">Acaulospora morrowiae</name>
    <dbReference type="NCBI Taxonomy" id="94023"/>
    <lineage>
        <taxon>Eukaryota</taxon>
        <taxon>Fungi</taxon>
        <taxon>Fungi incertae sedis</taxon>
        <taxon>Mucoromycota</taxon>
        <taxon>Glomeromycotina</taxon>
        <taxon>Glomeromycetes</taxon>
        <taxon>Diversisporales</taxon>
        <taxon>Acaulosporaceae</taxon>
        <taxon>Acaulospora</taxon>
    </lineage>
</organism>
<feature type="domain" description="SUZ" evidence="2">
    <location>
        <begin position="41"/>
        <end position="114"/>
    </location>
</feature>
<sequence>MDEPWDDWEVAADADLEPKPGRITDDHEKNKQIWQEANAFAQPEIIRTNSTRTEYVPQLHILKRPKNPGSTTTTHSPSIDDANGSSNGAQHKKSLADREAEYVIARQKIFGENNVTHENITEFEIANDGERNEIQKEKVVDLQGDNGKKNRMEDIRSRKPLTTEKGATSEGLYSQNIDILRQPRSPNNENSSGFNRGTRNPKS</sequence>
<keyword evidence="4" id="KW-1185">Reference proteome</keyword>
<dbReference type="InterPro" id="IPR024771">
    <property type="entry name" value="SUZ"/>
</dbReference>
<feature type="compositionally biased region" description="Acidic residues" evidence="1">
    <location>
        <begin position="1"/>
        <end position="15"/>
    </location>
</feature>
<proteinExistence type="predicted"/>
<feature type="region of interest" description="Disordered" evidence="1">
    <location>
        <begin position="138"/>
        <end position="203"/>
    </location>
</feature>
<gene>
    <name evidence="3" type="ORF">AMORRO_LOCUS8094</name>
</gene>
<evidence type="ECO:0000259" key="2">
    <source>
        <dbReference type="PROSITE" id="PS51673"/>
    </source>
</evidence>
<dbReference type="OrthoDB" id="5373615at2759"/>
<dbReference type="Pfam" id="PF12752">
    <property type="entry name" value="SUZ"/>
    <property type="match status" value="1"/>
</dbReference>
<evidence type="ECO:0000256" key="1">
    <source>
        <dbReference type="SAM" id="MobiDB-lite"/>
    </source>
</evidence>
<feature type="region of interest" description="Disordered" evidence="1">
    <location>
        <begin position="58"/>
        <end position="96"/>
    </location>
</feature>
<feature type="compositionally biased region" description="Polar residues" evidence="1">
    <location>
        <begin position="184"/>
        <end position="203"/>
    </location>
</feature>
<feature type="compositionally biased region" description="Polar residues" evidence="1">
    <location>
        <begin position="68"/>
        <end position="89"/>
    </location>
</feature>
<dbReference type="PROSITE" id="PS51673">
    <property type="entry name" value="SUZ"/>
    <property type="match status" value="1"/>
</dbReference>
<accession>A0A9N9CLW0</accession>
<feature type="compositionally biased region" description="Basic and acidic residues" evidence="1">
    <location>
        <begin position="138"/>
        <end position="157"/>
    </location>
</feature>
<evidence type="ECO:0000313" key="3">
    <source>
        <dbReference type="EMBL" id="CAG8608180.1"/>
    </source>
</evidence>
<evidence type="ECO:0000313" key="4">
    <source>
        <dbReference type="Proteomes" id="UP000789342"/>
    </source>
</evidence>
<dbReference type="Proteomes" id="UP000789342">
    <property type="component" value="Unassembled WGS sequence"/>
</dbReference>
<dbReference type="PANTHER" id="PTHR31796:SF2">
    <property type="entry name" value="SUZ DOMAIN-CONTAINING PROTEIN 1"/>
    <property type="match status" value="1"/>
</dbReference>